<protein>
    <submittedName>
        <fullName evidence="1">Uncharacterized protein</fullName>
    </submittedName>
</protein>
<gene>
    <name evidence="1" type="ORF">HNI00_09045</name>
</gene>
<dbReference type="RefSeq" id="WP_316792628.1">
    <property type="nucleotide sequence ID" value="NZ_CP053540.1"/>
</dbReference>
<dbReference type="AlphaFoldDB" id="A0AA97BLL2"/>
<accession>A0AA97BLL2</accession>
<proteinExistence type="predicted"/>
<evidence type="ECO:0000313" key="1">
    <source>
        <dbReference type="EMBL" id="WOB43287.1"/>
    </source>
</evidence>
<name>A0AA97BLL2_9CYAN</name>
<dbReference type="EMBL" id="CP053540">
    <property type="protein sequence ID" value="WOB43287.1"/>
    <property type="molecule type" value="Genomic_DNA"/>
</dbReference>
<sequence length="102" mass="11555">MFDSEFDSEFDRKFDKKFDKKFNKKLDNEFAKGLGSKTLGFITGAFQFCKFALIPQPLLPKREKGSRIGSPSPALEEGLKPSAYQKRVRVTKVGCTRSSQAR</sequence>
<organism evidence="1">
    <name type="scientific">Thermoleptolyngbya oregonensis NK1-22</name>
    <dbReference type="NCBI Taxonomy" id="2547457"/>
    <lineage>
        <taxon>Bacteria</taxon>
        <taxon>Bacillati</taxon>
        <taxon>Cyanobacteriota</taxon>
        <taxon>Cyanophyceae</taxon>
        <taxon>Oculatellales</taxon>
        <taxon>Oculatellaceae</taxon>
        <taxon>Thermoleptolyngbya</taxon>
    </lineage>
</organism>
<dbReference type="KEGG" id="tog:HNI00_09045"/>
<reference evidence="1" key="1">
    <citation type="submission" date="2020-05" db="EMBL/GenBank/DDBJ databases">
        <authorList>
            <person name="Zhu T."/>
            <person name="Keshari N."/>
            <person name="Lu X."/>
        </authorList>
    </citation>
    <scope>NUCLEOTIDE SEQUENCE</scope>
    <source>
        <strain evidence="1">NK1-22</strain>
    </source>
</reference>